<feature type="transmembrane region" description="Helical" evidence="6">
    <location>
        <begin position="76"/>
        <end position="93"/>
    </location>
</feature>
<feature type="domain" description="GtrA/DPMS transmembrane" evidence="7">
    <location>
        <begin position="26"/>
        <end position="125"/>
    </location>
</feature>
<dbReference type="InterPro" id="IPR051401">
    <property type="entry name" value="GtrA_CellWall_Glycosyl"/>
</dbReference>
<keyword evidence="9" id="KW-1185">Reference proteome</keyword>
<comment type="subcellular location">
    <subcellularLocation>
        <location evidence="1">Membrane</location>
        <topology evidence="1">Multi-pass membrane protein</topology>
    </subcellularLocation>
</comment>
<evidence type="ECO:0000256" key="5">
    <source>
        <dbReference type="ARBA" id="ARBA00023136"/>
    </source>
</evidence>
<evidence type="ECO:0000256" key="1">
    <source>
        <dbReference type="ARBA" id="ARBA00004141"/>
    </source>
</evidence>
<dbReference type="Pfam" id="PF04138">
    <property type="entry name" value="GtrA_DPMS_TM"/>
    <property type="match status" value="1"/>
</dbReference>
<dbReference type="GO" id="GO:0000271">
    <property type="term" value="P:polysaccharide biosynthetic process"/>
    <property type="evidence" value="ECO:0007669"/>
    <property type="project" value="InterPro"/>
</dbReference>
<organism evidence="8 9">
    <name type="scientific">Massilia oculi</name>
    <dbReference type="NCBI Taxonomy" id="945844"/>
    <lineage>
        <taxon>Bacteria</taxon>
        <taxon>Pseudomonadati</taxon>
        <taxon>Pseudomonadota</taxon>
        <taxon>Betaproteobacteria</taxon>
        <taxon>Burkholderiales</taxon>
        <taxon>Oxalobacteraceae</taxon>
        <taxon>Telluria group</taxon>
        <taxon>Massilia</taxon>
    </lineage>
</organism>
<dbReference type="AlphaFoldDB" id="A0A2S2DL82"/>
<name>A0A2S2DL82_9BURK</name>
<proteinExistence type="inferred from homology"/>
<dbReference type="OrthoDB" id="8547619at2"/>
<keyword evidence="4 6" id="KW-1133">Transmembrane helix</keyword>
<evidence type="ECO:0000256" key="2">
    <source>
        <dbReference type="ARBA" id="ARBA00009399"/>
    </source>
</evidence>
<keyword evidence="5 6" id="KW-0472">Membrane</keyword>
<sequence length="129" mass="13943">MPAAAGASPRLRHVRADRCRQHLPAFGAVIALVETGLAGPVAANVAGFALANTCSFFANCRFTFRQPPSWNRYRKFLAVSMLSLALTVALSALAEALRWHYLIGLALVLLCGPVLTFALHKAVTFRHQA</sequence>
<dbReference type="PANTHER" id="PTHR38459:SF1">
    <property type="entry name" value="PROPHAGE BACTOPRENOL-LINKED GLUCOSE TRANSLOCASE HOMOLOG"/>
    <property type="match status" value="1"/>
</dbReference>
<dbReference type="EMBL" id="CP029343">
    <property type="protein sequence ID" value="AWL06094.1"/>
    <property type="molecule type" value="Genomic_DNA"/>
</dbReference>
<keyword evidence="3 6" id="KW-0812">Transmembrane</keyword>
<reference evidence="8 9" key="1">
    <citation type="submission" date="2018-05" db="EMBL/GenBank/DDBJ databases">
        <title>Complete genome sequence of Massilia oculi sp. nov. CCUG 43427T (=DSM 26321T), the type strain of M. oculi, and comparison with genome sequences of other Massilia strains.</title>
        <authorList>
            <person name="Zhu B."/>
        </authorList>
    </citation>
    <scope>NUCLEOTIDE SEQUENCE [LARGE SCALE GENOMIC DNA]</scope>
    <source>
        <strain evidence="8 9">CCUG 43427</strain>
    </source>
</reference>
<evidence type="ECO:0000256" key="3">
    <source>
        <dbReference type="ARBA" id="ARBA00022692"/>
    </source>
</evidence>
<comment type="similarity">
    <text evidence="2">Belongs to the GtrA family.</text>
</comment>
<evidence type="ECO:0000259" key="7">
    <source>
        <dbReference type="Pfam" id="PF04138"/>
    </source>
</evidence>
<evidence type="ECO:0000313" key="8">
    <source>
        <dbReference type="EMBL" id="AWL06094.1"/>
    </source>
</evidence>
<feature type="transmembrane region" description="Helical" evidence="6">
    <location>
        <begin position="99"/>
        <end position="119"/>
    </location>
</feature>
<evidence type="ECO:0000256" key="4">
    <source>
        <dbReference type="ARBA" id="ARBA00022989"/>
    </source>
</evidence>
<dbReference type="Proteomes" id="UP000245820">
    <property type="component" value="Chromosome"/>
</dbReference>
<evidence type="ECO:0000313" key="9">
    <source>
        <dbReference type="Proteomes" id="UP000245820"/>
    </source>
</evidence>
<dbReference type="KEGG" id="mtim:DIR46_17745"/>
<feature type="transmembrane region" description="Helical" evidence="6">
    <location>
        <begin position="45"/>
        <end position="64"/>
    </location>
</feature>
<protein>
    <submittedName>
        <fullName evidence="8">GtrA family protein</fullName>
    </submittedName>
</protein>
<evidence type="ECO:0000256" key="6">
    <source>
        <dbReference type="SAM" id="Phobius"/>
    </source>
</evidence>
<dbReference type="InterPro" id="IPR007267">
    <property type="entry name" value="GtrA_DPMS_TM"/>
</dbReference>
<dbReference type="GO" id="GO:0005886">
    <property type="term" value="C:plasma membrane"/>
    <property type="evidence" value="ECO:0007669"/>
    <property type="project" value="TreeGrafter"/>
</dbReference>
<dbReference type="PANTHER" id="PTHR38459">
    <property type="entry name" value="PROPHAGE BACTOPRENOL-LINKED GLUCOSE TRANSLOCASE HOMOLOG"/>
    <property type="match status" value="1"/>
</dbReference>
<gene>
    <name evidence="8" type="ORF">DIR46_17745</name>
</gene>
<accession>A0A2S2DL82</accession>